<dbReference type="InterPro" id="IPR029069">
    <property type="entry name" value="HotDog_dom_sf"/>
</dbReference>
<evidence type="ECO:0000256" key="8">
    <source>
        <dbReference type="ARBA" id="ARBA00025049"/>
    </source>
</evidence>
<evidence type="ECO:0000313" key="10">
    <source>
        <dbReference type="EMBL" id="CAA0078566.1"/>
    </source>
</evidence>
<dbReference type="Proteomes" id="UP000435877">
    <property type="component" value="Unassembled WGS sequence"/>
</dbReference>
<dbReference type="EC" id="4.2.1.59" evidence="9"/>
<keyword evidence="5 9" id="KW-0441">Lipid A biosynthesis</keyword>
<proteinExistence type="inferred from homology"/>
<evidence type="ECO:0000256" key="2">
    <source>
        <dbReference type="ARBA" id="ARBA00009174"/>
    </source>
</evidence>
<evidence type="ECO:0000256" key="4">
    <source>
        <dbReference type="ARBA" id="ARBA00022516"/>
    </source>
</evidence>
<evidence type="ECO:0000313" key="11">
    <source>
        <dbReference type="EMBL" id="CAA0086567.1"/>
    </source>
</evidence>
<evidence type="ECO:0000256" key="9">
    <source>
        <dbReference type="HAMAP-Rule" id="MF_00406"/>
    </source>
</evidence>
<dbReference type="AlphaFoldDB" id="A0A5S9MR15"/>
<keyword evidence="4 9" id="KW-0444">Lipid biosynthesis</keyword>
<feature type="active site" evidence="9">
    <location>
        <position position="49"/>
    </location>
</feature>
<dbReference type="RefSeq" id="WP_159267708.1">
    <property type="nucleotide sequence ID" value="NZ_CACSIK010000001.1"/>
</dbReference>
<evidence type="ECO:0000313" key="12">
    <source>
        <dbReference type="Proteomes" id="UP000435877"/>
    </source>
</evidence>
<dbReference type="GO" id="GO:0006633">
    <property type="term" value="P:fatty acid biosynthetic process"/>
    <property type="evidence" value="ECO:0007669"/>
    <property type="project" value="UniProtKB-UniRule"/>
</dbReference>
<dbReference type="FunFam" id="3.10.129.10:FF:000001">
    <property type="entry name" value="3-hydroxyacyl-[acyl-carrier-protein] dehydratase FabZ"/>
    <property type="match status" value="1"/>
</dbReference>
<protein>
    <recommendedName>
        <fullName evidence="9">3-hydroxyacyl-[acyl-carrier-protein] dehydratase FabZ</fullName>
        <ecNumber evidence="9">4.2.1.59</ecNumber>
    </recommendedName>
    <alternativeName>
        <fullName evidence="9">(3R)-hydroxymyristoyl-[acyl-carrier-protein] dehydratase</fullName>
        <shortName evidence="9">(3R)-hydroxymyristoyl-ACP dehydrase</shortName>
    </alternativeName>
    <alternativeName>
        <fullName evidence="9">Beta-hydroxyacyl-ACP dehydratase</fullName>
    </alternativeName>
</protein>
<dbReference type="GO" id="GO:0016020">
    <property type="term" value="C:membrane"/>
    <property type="evidence" value="ECO:0007669"/>
    <property type="project" value="GOC"/>
</dbReference>
<keyword evidence="6 9" id="KW-0443">Lipid metabolism</keyword>
<evidence type="ECO:0000256" key="5">
    <source>
        <dbReference type="ARBA" id="ARBA00022556"/>
    </source>
</evidence>
<evidence type="ECO:0000256" key="6">
    <source>
        <dbReference type="ARBA" id="ARBA00023098"/>
    </source>
</evidence>
<dbReference type="CDD" id="cd01288">
    <property type="entry name" value="FabZ"/>
    <property type="match status" value="1"/>
</dbReference>
<dbReference type="NCBIfam" id="NF000582">
    <property type="entry name" value="PRK00006.1"/>
    <property type="match status" value="1"/>
</dbReference>
<dbReference type="EMBL" id="CACSIK010000001">
    <property type="protein sequence ID" value="CAA0086567.1"/>
    <property type="molecule type" value="Genomic_DNA"/>
</dbReference>
<evidence type="ECO:0000256" key="1">
    <source>
        <dbReference type="ARBA" id="ARBA00004496"/>
    </source>
</evidence>
<dbReference type="InterPro" id="IPR013114">
    <property type="entry name" value="FabA_FabZ"/>
</dbReference>
<dbReference type="Proteomes" id="UP000439591">
    <property type="component" value="Unassembled WGS sequence"/>
</dbReference>
<organism evidence="10 13">
    <name type="scientific">Zhongshania aliphaticivorans</name>
    <dbReference type="NCBI Taxonomy" id="1470434"/>
    <lineage>
        <taxon>Bacteria</taxon>
        <taxon>Pseudomonadati</taxon>
        <taxon>Pseudomonadota</taxon>
        <taxon>Gammaproteobacteria</taxon>
        <taxon>Cellvibrionales</taxon>
        <taxon>Spongiibacteraceae</taxon>
        <taxon>Zhongshania</taxon>
    </lineage>
</organism>
<dbReference type="PANTHER" id="PTHR30272">
    <property type="entry name" value="3-HYDROXYACYL-[ACYL-CARRIER-PROTEIN] DEHYDRATASE"/>
    <property type="match status" value="1"/>
</dbReference>
<keyword evidence="12" id="KW-1185">Reference proteome</keyword>
<dbReference type="HAMAP" id="MF_00406">
    <property type="entry name" value="FabZ"/>
    <property type="match status" value="1"/>
</dbReference>
<dbReference type="EMBL" id="CACSIM010000001">
    <property type="protein sequence ID" value="CAA0078566.1"/>
    <property type="molecule type" value="Genomic_DNA"/>
</dbReference>
<name>A0A5S9MR15_9GAMM</name>
<keyword evidence="3 9" id="KW-0963">Cytoplasm</keyword>
<gene>
    <name evidence="9 10" type="primary">fabZ</name>
    <name evidence="11" type="ORF">IHBHHGIJ_01066</name>
    <name evidence="10" type="ORF">KFEGEMFD_00085</name>
</gene>
<comment type="catalytic activity">
    <reaction evidence="9">
        <text>a (3R)-hydroxyacyl-[ACP] = a (2E)-enoyl-[ACP] + H2O</text>
        <dbReference type="Rhea" id="RHEA:13097"/>
        <dbReference type="Rhea" id="RHEA-COMP:9925"/>
        <dbReference type="Rhea" id="RHEA-COMP:9945"/>
        <dbReference type="ChEBI" id="CHEBI:15377"/>
        <dbReference type="ChEBI" id="CHEBI:78784"/>
        <dbReference type="ChEBI" id="CHEBI:78827"/>
        <dbReference type="EC" id="4.2.1.59"/>
    </reaction>
</comment>
<evidence type="ECO:0000256" key="7">
    <source>
        <dbReference type="ARBA" id="ARBA00023239"/>
    </source>
</evidence>
<dbReference type="InterPro" id="IPR010084">
    <property type="entry name" value="FabZ"/>
</dbReference>
<dbReference type="Pfam" id="PF07977">
    <property type="entry name" value="FabA"/>
    <property type="match status" value="1"/>
</dbReference>
<reference evidence="12 13" key="1">
    <citation type="submission" date="2019-11" db="EMBL/GenBank/DDBJ databases">
        <authorList>
            <person name="Holert J."/>
        </authorList>
    </citation>
    <scope>NUCLEOTIDE SEQUENCE [LARGE SCALE GENOMIC DNA]</scope>
    <source>
        <strain evidence="10">BC3_2A</strain>
        <strain evidence="11">SB11_1A</strain>
    </source>
</reference>
<sequence>MLMDLNEIKEYLPQRFPFLLVDRVLELNLGESIVALKNVTGNEDHFNGHFPDLPIMPGVLIIEAMAQAAGILGFKTLDKKPSEGSIYMFAGVDKARFKRPVVPGDQLILKAQYVSDKKGLWKFDCQALVDDKLACSATILCIDRPR</sequence>
<comment type="subcellular location">
    <subcellularLocation>
        <location evidence="1 9">Cytoplasm</location>
    </subcellularLocation>
</comment>
<comment type="function">
    <text evidence="8 9">Involved in unsaturated fatty acids biosynthesis. Catalyzes the dehydration of short chain beta-hydroxyacyl-ACPs and long chain saturated and unsaturated beta-hydroxyacyl-ACPs.</text>
</comment>
<dbReference type="NCBIfam" id="TIGR01750">
    <property type="entry name" value="fabZ"/>
    <property type="match status" value="1"/>
</dbReference>
<dbReference type="GO" id="GO:0019171">
    <property type="term" value="F:(3R)-hydroxyacyl-[acyl-carrier-protein] dehydratase activity"/>
    <property type="evidence" value="ECO:0007669"/>
    <property type="project" value="UniProtKB-EC"/>
</dbReference>
<keyword evidence="7 9" id="KW-0456">Lyase</keyword>
<dbReference type="GO" id="GO:0005737">
    <property type="term" value="C:cytoplasm"/>
    <property type="evidence" value="ECO:0007669"/>
    <property type="project" value="UniProtKB-SubCell"/>
</dbReference>
<dbReference type="GO" id="GO:0009245">
    <property type="term" value="P:lipid A biosynthetic process"/>
    <property type="evidence" value="ECO:0007669"/>
    <property type="project" value="UniProtKB-UniRule"/>
</dbReference>
<evidence type="ECO:0000313" key="13">
    <source>
        <dbReference type="Proteomes" id="UP000439591"/>
    </source>
</evidence>
<dbReference type="SUPFAM" id="SSF54637">
    <property type="entry name" value="Thioesterase/thiol ester dehydrase-isomerase"/>
    <property type="match status" value="1"/>
</dbReference>
<dbReference type="OrthoDB" id="9772788at2"/>
<accession>A0A5S9MR15</accession>
<dbReference type="PANTHER" id="PTHR30272:SF1">
    <property type="entry name" value="3-HYDROXYACYL-[ACYL-CARRIER-PROTEIN] DEHYDRATASE"/>
    <property type="match status" value="1"/>
</dbReference>
<comment type="similarity">
    <text evidence="2 9">Belongs to the thioester dehydratase family. FabZ subfamily.</text>
</comment>
<dbReference type="Gene3D" id="3.10.129.10">
    <property type="entry name" value="Hotdog Thioesterase"/>
    <property type="match status" value="1"/>
</dbReference>
<evidence type="ECO:0000256" key="3">
    <source>
        <dbReference type="ARBA" id="ARBA00022490"/>
    </source>
</evidence>